<dbReference type="InterPro" id="IPR007667">
    <property type="entry name" value="Hypoxia_induced_domain"/>
</dbReference>
<keyword evidence="3 6" id="KW-1133">Transmembrane helix</keyword>
<feature type="transmembrane region" description="Helical" evidence="6">
    <location>
        <begin position="24"/>
        <end position="41"/>
    </location>
</feature>
<feature type="domain" description="HIG1" evidence="7">
    <location>
        <begin position="1"/>
        <end position="89"/>
    </location>
</feature>
<dbReference type="Gene3D" id="6.10.140.1320">
    <property type="match status" value="1"/>
</dbReference>
<dbReference type="PANTHER" id="PTHR12297:SF3">
    <property type="entry name" value="HIG1 DOMAIN FAMILY MEMBER 1A"/>
    <property type="match status" value="1"/>
</dbReference>
<accession>A0AA39CAY4</accession>
<comment type="caution">
    <text evidence="8">The sequence shown here is derived from an EMBL/GenBank/DDBJ whole genome shotgun (WGS) entry which is preliminary data.</text>
</comment>
<sequence length="93" mass="10186">MASKDIFEESGTDIAIRKFKNNPFLLFGVTGFLITAGIGAYKYKSRPKGMSTATFLVRLRVAAQSVVVGSLTVGMAYGMINKYVLNNNDEKKN</sequence>
<evidence type="ECO:0000256" key="5">
    <source>
        <dbReference type="ARBA" id="ARBA00023136"/>
    </source>
</evidence>
<evidence type="ECO:0000313" key="8">
    <source>
        <dbReference type="EMBL" id="KAK0161063.1"/>
    </source>
</evidence>
<keyword evidence="4" id="KW-0496">Mitochondrion</keyword>
<keyword evidence="9" id="KW-1185">Reference proteome</keyword>
<evidence type="ECO:0000256" key="3">
    <source>
        <dbReference type="ARBA" id="ARBA00022989"/>
    </source>
</evidence>
<proteinExistence type="predicted"/>
<dbReference type="PROSITE" id="PS51503">
    <property type="entry name" value="HIG1"/>
    <property type="match status" value="1"/>
</dbReference>
<dbReference type="EMBL" id="JAQQBR010001835">
    <property type="protein sequence ID" value="KAK0161063.1"/>
    <property type="molecule type" value="Genomic_DNA"/>
</dbReference>
<dbReference type="GO" id="GO:0031966">
    <property type="term" value="C:mitochondrial membrane"/>
    <property type="evidence" value="ECO:0007669"/>
    <property type="project" value="UniProtKB-SubCell"/>
</dbReference>
<evidence type="ECO:0000256" key="6">
    <source>
        <dbReference type="SAM" id="Phobius"/>
    </source>
</evidence>
<reference evidence="8" key="1">
    <citation type="journal article" date="2023" name="bioRxiv">
        <title>Scaffold-level genome assemblies of two parasitoid biocontrol wasps reveal the parthenogenesis mechanism and an associated novel virus.</title>
        <authorList>
            <person name="Inwood S."/>
            <person name="Skelly J."/>
            <person name="Guhlin J."/>
            <person name="Harrop T."/>
            <person name="Goldson S."/>
            <person name="Dearden P."/>
        </authorList>
    </citation>
    <scope>NUCLEOTIDE SEQUENCE</scope>
    <source>
        <strain evidence="8">Lincoln</strain>
        <tissue evidence="8">Whole body</tissue>
    </source>
</reference>
<dbReference type="Proteomes" id="UP001168972">
    <property type="component" value="Unassembled WGS sequence"/>
</dbReference>
<feature type="transmembrane region" description="Helical" evidence="6">
    <location>
        <begin position="61"/>
        <end position="80"/>
    </location>
</feature>
<dbReference type="GO" id="GO:0097250">
    <property type="term" value="P:mitochondrial respirasome assembly"/>
    <property type="evidence" value="ECO:0007669"/>
    <property type="project" value="TreeGrafter"/>
</dbReference>
<dbReference type="Pfam" id="PF04588">
    <property type="entry name" value="HIG_1_N"/>
    <property type="match status" value="1"/>
</dbReference>
<keyword evidence="5 6" id="KW-0472">Membrane</keyword>
<dbReference type="AlphaFoldDB" id="A0AA39CAY4"/>
<gene>
    <name evidence="8" type="ORF">PV327_009580</name>
</gene>
<comment type="subcellular location">
    <subcellularLocation>
        <location evidence="1">Mitochondrion membrane</location>
    </subcellularLocation>
</comment>
<evidence type="ECO:0000256" key="1">
    <source>
        <dbReference type="ARBA" id="ARBA00004325"/>
    </source>
</evidence>
<keyword evidence="2 6" id="KW-0812">Transmembrane</keyword>
<organism evidence="8 9">
    <name type="scientific">Microctonus hyperodae</name>
    <name type="common">Parasitoid wasp</name>
    <dbReference type="NCBI Taxonomy" id="165561"/>
    <lineage>
        <taxon>Eukaryota</taxon>
        <taxon>Metazoa</taxon>
        <taxon>Ecdysozoa</taxon>
        <taxon>Arthropoda</taxon>
        <taxon>Hexapoda</taxon>
        <taxon>Insecta</taxon>
        <taxon>Pterygota</taxon>
        <taxon>Neoptera</taxon>
        <taxon>Endopterygota</taxon>
        <taxon>Hymenoptera</taxon>
        <taxon>Apocrita</taxon>
        <taxon>Ichneumonoidea</taxon>
        <taxon>Braconidae</taxon>
        <taxon>Euphorinae</taxon>
        <taxon>Microctonus</taxon>
    </lineage>
</organism>
<reference evidence="8" key="2">
    <citation type="submission" date="2023-03" db="EMBL/GenBank/DDBJ databases">
        <authorList>
            <person name="Inwood S.N."/>
            <person name="Skelly J.G."/>
            <person name="Guhlin J."/>
            <person name="Harrop T.W.R."/>
            <person name="Goldson S.G."/>
            <person name="Dearden P.K."/>
        </authorList>
    </citation>
    <scope>NUCLEOTIDE SEQUENCE</scope>
    <source>
        <strain evidence="8">Lincoln</strain>
        <tissue evidence="8">Whole body</tissue>
    </source>
</reference>
<evidence type="ECO:0000256" key="4">
    <source>
        <dbReference type="ARBA" id="ARBA00023128"/>
    </source>
</evidence>
<protein>
    <recommendedName>
        <fullName evidence="7">HIG1 domain-containing protein</fullName>
    </recommendedName>
</protein>
<name>A0AA39CAY4_MICHY</name>
<evidence type="ECO:0000256" key="2">
    <source>
        <dbReference type="ARBA" id="ARBA00022692"/>
    </source>
</evidence>
<evidence type="ECO:0000259" key="7">
    <source>
        <dbReference type="PROSITE" id="PS51503"/>
    </source>
</evidence>
<evidence type="ECO:0000313" key="9">
    <source>
        <dbReference type="Proteomes" id="UP001168972"/>
    </source>
</evidence>
<dbReference type="InterPro" id="IPR050355">
    <property type="entry name" value="RCF1"/>
</dbReference>
<dbReference type="PANTHER" id="PTHR12297">
    <property type="entry name" value="HYPOXIA-INDUCBILE GENE 1 HIG1 -RELATED"/>
    <property type="match status" value="1"/>
</dbReference>